<keyword evidence="17" id="KW-0175">Coiled coil</keyword>
<feature type="binding site" evidence="15">
    <location>
        <position position="1005"/>
    </location>
    <ligand>
        <name>Mg(2+)</name>
        <dbReference type="ChEBI" id="CHEBI:18420"/>
    </ligand>
</feature>
<evidence type="ECO:0000256" key="4">
    <source>
        <dbReference type="ARBA" id="ARBA00022763"/>
    </source>
</evidence>
<dbReference type="GO" id="GO:0000287">
    <property type="term" value="F:magnesium ion binding"/>
    <property type="evidence" value="ECO:0007669"/>
    <property type="project" value="UniProtKB-UniRule"/>
</dbReference>
<dbReference type="Gene3D" id="1.10.3170.10">
    <property type="entry name" value="Recbcd, chain B, domain 2"/>
    <property type="match status" value="1"/>
</dbReference>
<organism evidence="20 21">
    <name type="scientific">Rhodanobacter fulvus Jip2</name>
    <dbReference type="NCBI Taxonomy" id="1163408"/>
    <lineage>
        <taxon>Bacteria</taxon>
        <taxon>Pseudomonadati</taxon>
        <taxon>Pseudomonadota</taxon>
        <taxon>Gammaproteobacteria</taxon>
        <taxon>Lysobacterales</taxon>
        <taxon>Rhodanobacteraceae</taxon>
        <taxon>Rhodanobacter</taxon>
    </lineage>
</organism>
<feature type="binding site" evidence="15">
    <location>
        <position position="1136"/>
    </location>
    <ligand>
        <name>Mg(2+)</name>
        <dbReference type="ChEBI" id="CHEBI:18420"/>
    </ligand>
</feature>
<dbReference type="InterPro" id="IPR014016">
    <property type="entry name" value="UvrD-like_ATP-bd"/>
</dbReference>
<comment type="domain">
    <text evidence="15">The N-terminal DNA-binding domain is a ssDNA-dependent ATPase and has ATP-dependent 3'-5' helicase function. This domain interacts with RecC.</text>
</comment>
<comment type="domain">
    <text evidence="15">The C-terminal domain has nuclease activity and interacts with RecD. It interacts with RecA, facilitating its loading onto ssDNA.</text>
</comment>
<dbReference type="InterPro" id="IPR014017">
    <property type="entry name" value="DNA_helicase_UvrD-like_C"/>
</dbReference>
<dbReference type="PANTHER" id="PTHR11070">
    <property type="entry name" value="UVRD / RECB / PCRA DNA HELICASE FAMILY MEMBER"/>
    <property type="match status" value="1"/>
</dbReference>
<dbReference type="GO" id="GO:0043138">
    <property type="term" value="F:3'-5' DNA helicase activity"/>
    <property type="evidence" value="ECO:0007669"/>
    <property type="project" value="UniProtKB-UniRule"/>
</dbReference>
<keyword evidence="6 15" id="KW-0347">Helicase</keyword>
<keyword evidence="4 15" id="KW-0227">DNA damage</keyword>
<dbReference type="EC" id="3.1.11.5" evidence="15"/>
<evidence type="ECO:0000256" key="11">
    <source>
        <dbReference type="ARBA" id="ARBA00023204"/>
    </source>
</evidence>
<evidence type="ECO:0000256" key="7">
    <source>
        <dbReference type="ARBA" id="ARBA00022839"/>
    </source>
</evidence>
<keyword evidence="5 15" id="KW-0378">Hydrolase</keyword>
<dbReference type="GO" id="GO:0016887">
    <property type="term" value="F:ATP hydrolysis activity"/>
    <property type="evidence" value="ECO:0007669"/>
    <property type="project" value="RHEA"/>
</dbReference>
<dbReference type="OrthoDB" id="9810135at2"/>
<sequence length="1235" mass="135618">MNRTAALDPLRLPLHDIRLIEASAGTGKTWTIAALYLRLVLGHTESGVPLLPPQILVVTFTKAATAELRERIRTRLGQAAEAFRGQATDDDYLAGLIADYPDPEARSRAARQLELAAQWMDEAAVHTIHGWCQRMLGQHAFDSGHAFVQNTIDDESELLAEAVRDYWRQHFFVLDRDNAGQVSALWKAPPALQKSLFPLLRQPAENLRMDGHPLPLIHDLAAAMDTLLAPLRAAEQHARALWQTEVEAIETLLSKAVQQGVLHAGKVQPQNLPARLDAMRLWAQGSAIDDDIVRRFAQSAFTAATNKNKVTPQHPAFAAIDTLLDARHATPELKPLILAHAVPWVAARLQASKQRLAQLGYDDMLKRLDDALHGVSGERLAQTIASQYPVALIDEFQDTDPLQWRIFQRIYGQRPGTGLLLIGDPKQAIYGFRGADIHTYLQARTSAGQPTWTLDTNYRSTSAMVGAVNRVFEGAEQHPQGAFGFGKGAQGLPFLRVQAQGRTQRLLLHGQPLPALQLAHAADLAPMSQGAYQACMAEHAAATLVQWLDAAREGDCGFVDDGLATPASAAALTPLAPGDIAILVRSGKEAGAMRAALQARGLASVYLSDRDSVYASAEARDLLLWLHACAEPGSDHAMRAALASPTLAQGYAELDRLNQDERYWEQCGERFRQLHDSWLRHGELAMLHDLLHLFDLPAQLLARADGERALTNLLHLAELLQQAAATLDGEHALIRHLASQISQADNQADTADEKIVRLESEAALIKVVTIHKSKGLEYPLVMLPFACAARETRRGDSFVWHEGNQAAMDLQPSDDAWQQAERERLQEDLRLLYVALTRARHTCWLGIANLKSGNAKASVLHRSAFGYVLAGGEPIEPETLPARLDQLAGHPDIQLIELPSSAATQPCETVTTPEPLQPARVYHGQPPEPWWIASYSALKVAEGDSAERPAAPETAQQNVLIETRAEPVVVVAPVHATQKPAAQEPADTAGIHQFPRGAEPGTFLHDLLEWAADESFALSATSPPALGHLIARRCQRRGWQAWIKPLTAWLPTFLTTPLALPDGGQLTLAGVHNYRAEMEFWFEANRVGTLALDRLVTAQTLQARPRPALQPDRLNGMLKGFIDLVIEHDGRYYIVDYKSNWLGPDNAAYTADAMRDSVLHSRYDLQYAIYTLALHRQLSARLPDYDYAQHVGGVLYLYLRGVDGTGHGVHGERLPFALIDAMDRLFAEGGTPDAG</sequence>
<keyword evidence="1 15" id="KW-0540">Nuclease</keyword>
<comment type="similarity">
    <text evidence="15">Belongs to the helicase family. UvrD subfamily.</text>
</comment>
<keyword evidence="11 15" id="KW-0234">DNA repair</keyword>
<evidence type="ECO:0000313" key="20">
    <source>
        <dbReference type="EMBL" id="EIL88382.1"/>
    </source>
</evidence>
<dbReference type="EMBL" id="AJXU01000054">
    <property type="protein sequence ID" value="EIL88382.1"/>
    <property type="molecule type" value="Genomic_DNA"/>
</dbReference>
<comment type="catalytic activity">
    <reaction evidence="15">
        <text>Exonucleolytic cleavage (in the presence of ATP) in either 5'- to 3'- or 3'- to 5'-direction to yield 5'-phosphooligonucleotides.</text>
        <dbReference type="EC" id="3.1.11.5"/>
    </reaction>
</comment>
<evidence type="ECO:0000256" key="1">
    <source>
        <dbReference type="ARBA" id="ARBA00022722"/>
    </source>
</evidence>
<dbReference type="Pfam" id="PF13361">
    <property type="entry name" value="UvrD_C"/>
    <property type="match status" value="1"/>
</dbReference>
<dbReference type="Gene3D" id="1.10.486.10">
    <property type="entry name" value="PCRA, domain 4"/>
    <property type="match status" value="1"/>
</dbReference>
<comment type="caution">
    <text evidence="20">The sequence shown here is derived from an EMBL/GenBank/DDBJ whole genome shotgun (WGS) entry which is preliminary data.</text>
</comment>
<dbReference type="InterPro" id="IPR000212">
    <property type="entry name" value="DNA_helicase_UvrD/REP"/>
</dbReference>
<dbReference type="InterPro" id="IPR011604">
    <property type="entry name" value="PDDEXK-like_dom_sf"/>
</dbReference>
<dbReference type="Gene3D" id="3.40.50.300">
    <property type="entry name" value="P-loop containing nucleotide triphosphate hydrolases"/>
    <property type="match status" value="2"/>
</dbReference>
<dbReference type="GO" id="GO:0008854">
    <property type="term" value="F:exodeoxyribonuclease V activity"/>
    <property type="evidence" value="ECO:0007669"/>
    <property type="project" value="UniProtKB-EC"/>
</dbReference>
<comment type="function">
    <text evidence="15">A helicase/nuclease that prepares dsDNA breaks (DSB) for recombinational DNA repair. Binds to DSBs and unwinds DNA via a highly rapid and processive ATP-dependent bidirectional helicase activity. Unwinds dsDNA until it encounters a Chi (crossover hotspot instigator) sequence from the 3' direction. Cuts ssDNA a few nucleotides 3' to the Chi site. The properties and activities of the enzyme are changed at Chi. The Chi-altered holoenzyme produces a long 3'-ssDNA overhang and facilitates RecA-binding to the ssDNA for homologous DNA recombination and repair. Holoenzyme degrades any linearized DNA that is unable to undergo homologous recombination. In the holoenzyme this subunit contributes ATPase, 3'-5' helicase, exonuclease activity and loads RecA onto ssDNA.</text>
</comment>
<dbReference type="Pfam" id="PF12705">
    <property type="entry name" value="PDDEXK_1"/>
    <property type="match status" value="1"/>
</dbReference>
<dbReference type="SUPFAM" id="SSF52540">
    <property type="entry name" value="P-loop containing nucleoside triphosphate hydrolases"/>
    <property type="match status" value="1"/>
</dbReference>
<comment type="cofactor">
    <cofactor evidence="15">
        <name>Mg(2+)</name>
        <dbReference type="ChEBI" id="CHEBI:18420"/>
    </cofactor>
    <text evidence="15">Binds 1 Mg(2+) ion per subunit.</text>
</comment>
<evidence type="ECO:0000256" key="15">
    <source>
        <dbReference type="HAMAP-Rule" id="MF_01485"/>
    </source>
</evidence>
<dbReference type="GO" id="GO:0005829">
    <property type="term" value="C:cytosol"/>
    <property type="evidence" value="ECO:0007669"/>
    <property type="project" value="TreeGrafter"/>
</dbReference>
<evidence type="ECO:0000256" key="5">
    <source>
        <dbReference type="ARBA" id="ARBA00022801"/>
    </source>
</evidence>
<evidence type="ECO:0000256" key="14">
    <source>
        <dbReference type="ARBA" id="ARBA00048988"/>
    </source>
</evidence>
<dbReference type="AlphaFoldDB" id="I4VME1"/>
<dbReference type="SUPFAM" id="SSF52980">
    <property type="entry name" value="Restriction endonuclease-like"/>
    <property type="match status" value="1"/>
</dbReference>
<evidence type="ECO:0000256" key="16">
    <source>
        <dbReference type="PROSITE-ProRule" id="PRU00560"/>
    </source>
</evidence>
<dbReference type="PROSITE" id="PS51198">
    <property type="entry name" value="UVRD_HELICASE_ATP_BIND"/>
    <property type="match status" value="1"/>
</dbReference>
<evidence type="ECO:0000313" key="21">
    <source>
        <dbReference type="Proteomes" id="UP000004210"/>
    </source>
</evidence>
<accession>I4VME1</accession>
<evidence type="ECO:0000256" key="17">
    <source>
        <dbReference type="SAM" id="Coils"/>
    </source>
</evidence>
<dbReference type="Pfam" id="PF00580">
    <property type="entry name" value="UvrD-helicase"/>
    <property type="match status" value="1"/>
</dbReference>
<evidence type="ECO:0000256" key="9">
    <source>
        <dbReference type="ARBA" id="ARBA00022842"/>
    </source>
</evidence>
<dbReference type="InterPro" id="IPR011335">
    <property type="entry name" value="Restrct_endonuc-II-like"/>
</dbReference>
<keyword evidence="9 15" id="KW-0460">Magnesium</keyword>
<dbReference type="EC" id="5.6.2.4" evidence="15"/>
<evidence type="ECO:0000256" key="13">
    <source>
        <dbReference type="ARBA" id="ARBA00034617"/>
    </source>
</evidence>
<name>I4VME1_9GAMM</name>
<evidence type="ECO:0000256" key="6">
    <source>
        <dbReference type="ARBA" id="ARBA00022806"/>
    </source>
</evidence>
<dbReference type="HAMAP" id="MF_01485">
    <property type="entry name" value="RecB"/>
    <property type="match status" value="1"/>
</dbReference>
<gene>
    <name evidence="15" type="primary">recB</name>
    <name evidence="20" type="ORF">UU9_13077</name>
</gene>
<comment type="catalytic activity">
    <reaction evidence="13 15">
        <text>Couples ATP hydrolysis with the unwinding of duplex DNA by translocating in the 3'-5' direction.</text>
        <dbReference type="EC" id="5.6.2.4"/>
    </reaction>
</comment>
<dbReference type="Gene3D" id="3.90.320.10">
    <property type="match status" value="1"/>
</dbReference>
<dbReference type="NCBIfam" id="TIGR00609">
    <property type="entry name" value="recB"/>
    <property type="match status" value="1"/>
</dbReference>
<dbReference type="PANTHER" id="PTHR11070:SF23">
    <property type="entry name" value="RECBCD ENZYME SUBUNIT RECB"/>
    <property type="match status" value="1"/>
</dbReference>
<evidence type="ECO:0000256" key="12">
    <source>
        <dbReference type="ARBA" id="ARBA00023235"/>
    </source>
</evidence>
<dbReference type="GO" id="GO:0005524">
    <property type="term" value="F:ATP binding"/>
    <property type="evidence" value="ECO:0007669"/>
    <property type="project" value="UniProtKB-UniRule"/>
</dbReference>
<dbReference type="InterPro" id="IPR004586">
    <property type="entry name" value="RecB"/>
</dbReference>
<keyword evidence="10 15" id="KW-0238">DNA-binding</keyword>
<feature type="binding site" evidence="16">
    <location>
        <begin position="22"/>
        <end position="29"/>
    </location>
    <ligand>
        <name>ATP</name>
        <dbReference type="ChEBI" id="CHEBI:30616"/>
    </ligand>
</feature>
<feature type="active site" description="For nuclease activity" evidence="15">
    <location>
        <position position="1136"/>
    </location>
</feature>
<comment type="miscellaneous">
    <text evidence="15">In the RecBCD complex, RecB has a slow 3'-5' helicase, an exonuclease activity and loads RecA onto ssDNA, RecD has a fast 5'-3' helicase activity, while RecC stimulates the ATPase and processivity of the RecB helicase and contributes to recognition of the Chi site.</text>
</comment>
<evidence type="ECO:0000256" key="2">
    <source>
        <dbReference type="ARBA" id="ARBA00022723"/>
    </source>
</evidence>
<dbReference type="GO" id="GO:0000724">
    <property type="term" value="P:double-strand break repair via homologous recombination"/>
    <property type="evidence" value="ECO:0007669"/>
    <property type="project" value="UniProtKB-UniRule"/>
</dbReference>
<keyword evidence="12 15" id="KW-0413">Isomerase</keyword>
<reference evidence="20 21" key="1">
    <citation type="journal article" date="2012" name="J. Bacteriol.">
        <title>Genome sequences for six rhodanobacter strains, isolated from soils and the terrestrial subsurface, with variable denitrification capabilities.</title>
        <authorList>
            <person name="Kostka J.E."/>
            <person name="Green S.J."/>
            <person name="Rishishwar L."/>
            <person name="Prakash O."/>
            <person name="Katz L.S."/>
            <person name="Marino-Ramirez L."/>
            <person name="Jordan I.K."/>
            <person name="Munk C."/>
            <person name="Ivanova N."/>
            <person name="Mikhailova N."/>
            <person name="Watson D.B."/>
            <person name="Brown S.D."/>
            <person name="Palumbo A.V."/>
            <person name="Brooks S.C."/>
        </authorList>
    </citation>
    <scope>NUCLEOTIDE SEQUENCE [LARGE SCALE GENOMIC DNA]</scope>
    <source>
        <strain evidence="21">Jip2T</strain>
    </source>
</reference>
<dbReference type="PROSITE" id="PS51217">
    <property type="entry name" value="UVRD_HELICASE_CTER"/>
    <property type="match status" value="1"/>
</dbReference>
<proteinExistence type="inferred from homology"/>
<comment type="catalytic activity">
    <reaction evidence="14 15">
        <text>ATP + H2O = ADP + phosphate + H(+)</text>
        <dbReference type="Rhea" id="RHEA:13065"/>
        <dbReference type="ChEBI" id="CHEBI:15377"/>
        <dbReference type="ChEBI" id="CHEBI:15378"/>
        <dbReference type="ChEBI" id="CHEBI:30616"/>
        <dbReference type="ChEBI" id="CHEBI:43474"/>
        <dbReference type="ChEBI" id="CHEBI:456216"/>
        <dbReference type="EC" id="5.6.2.4"/>
    </reaction>
</comment>
<dbReference type="GO" id="GO:0003677">
    <property type="term" value="F:DNA binding"/>
    <property type="evidence" value="ECO:0007669"/>
    <property type="project" value="UniProtKB-UniRule"/>
</dbReference>
<keyword evidence="3 15" id="KW-0547">Nucleotide-binding</keyword>
<dbReference type="GO" id="GO:0009338">
    <property type="term" value="C:exodeoxyribonuclease V complex"/>
    <property type="evidence" value="ECO:0007669"/>
    <property type="project" value="TreeGrafter"/>
</dbReference>
<keyword evidence="7 15" id="KW-0269">Exonuclease</keyword>
<comment type="subunit">
    <text evidence="15">Heterotrimer of RecB, RecC and RecD. All subunits contribute to DNA-binding. Interacts with RecA.</text>
</comment>
<dbReference type="InterPro" id="IPR038726">
    <property type="entry name" value="PDDEXK_AddAB-type"/>
</dbReference>
<evidence type="ECO:0000259" key="18">
    <source>
        <dbReference type="PROSITE" id="PS51198"/>
    </source>
</evidence>
<evidence type="ECO:0000256" key="10">
    <source>
        <dbReference type="ARBA" id="ARBA00023125"/>
    </source>
</evidence>
<evidence type="ECO:0000256" key="8">
    <source>
        <dbReference type="ARBA" id="ARBA00022840"/>
    </source>
</evidence>
<dbReference type="PATRIC" id="fig|1163408.3.peg.2661"/>
<evidence type="ECO:0000259" key="19">
    <source>
        <dbReference type="PROSITE" id="PS51217"/>
    </source>
</evidence>
<feature type="binding site" evidence="15">
    <location>
        <position position="1123"/>
    </location>
    <ligand>
        <name>Mg(2+)</name>
        <dbReference type="ChEBI" id="CHEBI:18420"/>
    </ligand>
</feature>
<dbReference type="STRING" id="1163408.UU9_13077"/>
<keyword evidence="8 15" id="KW-0067">ATP-binding</keyword>
<feature type="domain" description="UvrD-like helicase C-terminal" evidence="19">
    <location>
        <begin position="498"/>
        <end position="775"/>
    </location>
</feature>
<feature type="region of interest" description="DNA-binding and helicase activity, interacts with RecC" evidence="15">
    <location>
        <begin position="1"/>
        <end position="897"/>
    </location>
</feature>
<dbReference type="Proteomes" id="UP000004210">
    <property type="component" value="Unassembled WGS sequence"/>
</dbReference>
<dbReference type="InterPro" id="IPR027417">
    <property type="entry name" value="P-loop_NTPase"/>
</dbReference>
<dbReference type="CDD" id="cd22352">
    <property type="entry name" value="RecB_C-like"/>
    <property type="match status" value="1"/>
</dbReference>
<protein>
    <recommendedName>
        <fullName evidence="15">RecBCD enzyme subunit RecB</fullName>
        <ecNumber evidence="15">3.1.11.5</ecNumber>
        <ecNumber evidence="15">5.6.2.4</ecNumber>
    </recommendedName>
    <alternativeName>
        <fullName evidence="15">DNA 3'-5' helicase subunit RecB</fullName>
    </alternativeName>
    <alternativeName>
        <fullName evidence="15">Exonuclease V subunit RecB</fullName>
        <shortName evidence="15">ExoV subunit RecB</shortName>
    </alternativeName>
    <alternativeName>
        <fullName evidence="15">Helicase/nuclease RecBCD subunit RecB</fullName>
    </alternativeName>
</protein>
<evidence type="ECO:0000256" key="3">
    <source>
        <dbReference type="ARBA" id="ARBA00022741"/>
    </source>
</evidence>
<feature type="domain" description="UvrD-like helicase ATP-binding" evidence="18">
    <location>
        <begin position="1"/>
        <end position="461"/>
    </location>
</feature>
<feature type="region of interest" description="Nuclease activity, interacts with RecD and RecA" evidence="15">
    <location>
        <begin position="929"/>
        <end position="1235"/>
    </location>
</feature>
<keyword evidence="2 15" id="KW-0479">Metal-binding</keyword>
<keyword evidence="21" id="KW-1185">Reference proteome</keyword>
<dbReference type="eggNOG" id="COG1074">
    <property type="taxonomic scope" value="Bacteria"/>
</dbReference>
<feature type="coiled-coil region" evidence="17">
    <location>
        <begin position="734"/>
        <end position="761"/>
    </location>
</feature>
<dbReference type="RefSeq" id="WP_007082244.1">
    <property type="nucleotide sequence ID" value="NZ_AJXU01000054.1"/>
</dbReference>